<dbReference type="AlphaFoldDB" id="A0A8H3LS93"/>
<proteinExistence type="predicted"/>
<sequence length="87" mass="10521">MESLKNNIFYSFTKFLKNKNGLEQNDLNNDCISHNPHEQYIHNNQQYDVCTECKKPNTWSNLCKKFIQESQLDEDSDYELFEWISYD</sequence>
<accession>A0A8H3LS93</accession>
<name>A0A8H3LS93_9GLOM</name>
<comment type="caution">
    <text evidence="1">The sequence shown here is derived from an EMBL/GenBank/DDBJ whole genome shotgun (WGS) entry which is preliminary data.</text>
</comment>
<reference evidence="1" key="1">
    <citation type="submission" date="2019-10" db="EMBL/GenBank/DDBJ databases">
        <title>Conservation and host-specific expression of non-tandemly repeated heterogenous ribosome RNA gene in arbuscular mycorrhizal fungi.</title>
        <authorList>
            <person name="Maeda T."/>
            <person name="Kobayashi Y."/>
            <person name="Nakagawa T."/>
            <person name="Ezawa T."/>
            <person name="Yamaguchi K."/>
            <person name="Bino T."/>
            <person name="Nishimoto Y."/>
            <person name="Shigenobu S."/>
            <person name="Kawaguchi M."/>
        </authorList>
    </citation>
    <scope>NUCLEOTIDE SEQUENCE</scope>
    <source>
        <strain evidence="1">HR1</strain>
    </source>
</reference>
<evidence type="ECO:0000313" key="2">
    <source>
        <dbReference type="Proteomes" id="UP000615446"/>
    </source>
</evidence>
<gene>
    <name evidence="1" type="ORF">RCL2_001859200</name>
</gene>
<evidence type="ECO:0000313" key="1">
    <source>
        <dbReference type="EMBL" id="GES91787.1"/>
    </source>
</evidence>
<dbReference type="EMBL" id="BLAL01000206">
    <property type="protein sequence ID" value="GES91787.1"/>
    <property type="molecule type" value="Genomic_DNA"/>
</dbReference>
<protein>
    <submittedName>
        <fullName evidence="1">Uncharacterized protein</fullName>
    </submittedName>
</protein>
<dbReference type="Proteomes" id="UP000615446">
    <property type="component" value="Unassembled WGS sequence"/>
</dbReference>
<organism evidence="1 2">
    <name type="scientific">Rhizophagus clarus</name>
    <dbReference type="NCBI Taxonomy" id="94130"/>
    <lineage>
        <taxon>Eukaryota</taxon>
        <taxon>Fungi</taxon>
        <taxon>Fungi incertae sedis</taxon>
        <taxon>Mucoromycota</taxon>
        <taxon>Glomeromycotina</taxon>
        <taxon>Glomeromycetes</taxon>
        <taxon>Glomerales</taxon>
        <taxon>Glomeraceae</taxon>
        <taxon>Rhizophagus</taxon>
    </lineage>
</organism>